<evidence type="ECO:0000313" key="4">
    <source>
        <dbReference type="Proteomes" id="UP000199403"/>
    </source>
</evidence>
<feature type="domain" description="Glycosyl transferase family 1" evidence="2">
    <location>
        <begin position="199"/>
        <end position="334"/>
    </location>
</feature>
<dbReference type="EMBL" id="FNZH01000008">
    <property type="protein sequence ID" value="SEJ68939.1"/>
    <property type="molecule type" value="Genomic_DNA"/>
</dbReference>
<keyword evidence="1 3" id="KW-0808">Transferase</keyword>
<dbReference type="AlphaFoldDB" id="A0A1H7ATN6"/>
<dbReference type="InterPro" id="IPR001296">
    <property type="entry name" value="Glyco_trans_1"/>
</dbReference>
<name>A0A1H7ATN6_9BACT</name>
<keyword evidence="4" id="KW-1185">Reference proteome</keyword>
<evidence type="ECO:0000256" key="1">
    <source>
        <dbReference type="ARBA" id="ARBA00022679"/>
    </source>
</evidence>
<organism evidence="3 4">
    <name type="scientific">Cyclobacterium xiamenense</name>
    <dbReference type="NCBI Taxonomy" id="1297121"/>
    <lineage>
        <taxon>Bacteria</taxon>
        <taxon>Pseudomonadati</taxon>
        <taxon>Bacteroidota</taxon>
        <taxon>Cytophagia</taxon>
        <taxon>Cytophagales</taxon>
        <taxon>Cyclobacteriaceae</taxon>
        <taxon>Cyclobacterium</taxon>
    </lineage>
</organism>
<dbReference type="Pfam" id="PF00534">
    <property type="entry name" value="Glycos_transf_1"/>
    <property type="match status" value="1"/>
</dbReference>
<dbReference type="GO" id="GO:0009103">
    <property type="term" value="P:lipopolysaccharide biosynthetic process"/>
    <property type="evidence" value="ECO:0007669"/>
    <property type="project" value="TreeGrafter"/>
</dbReference>
<protein>
    <submittedName>
        <fullName evidence="3">Glycosyltransferase involved in cell wall bisynthesis</fullName>
    </submittedName>
</protein>
<dbReference type="SUPFAM" id="SSF53756">
    <property type="entry name" value="UDP-Glycosyltransferase/glycogen phosphorylase"/>
    <property type="match status" value="1"/>
</dbReference>
<reference evidence="4" key="1">
    <citation type="submission" date="2016-10" db="EMBL/GenBank/DDBJ databases">
        <authorList>
            <person name="Varghese N."/>
            <person name="Submissions S."/>
        </authorList>
    </citation>
    <scope>NUCLEOTIDE SEQUENCE [LARGE SCALE GENOMIC DNA]</scope>
    <source>
        <strain evidence="4">IBRC-M 10761</strain>
    </source>
</reference>
<dbReference type="Proteomes" id="UP000199403">
    <property type="component" value="Unassembled WGS sequence"/>
</dbReference>
<dbReference type="GO" id="GO:0016757">
    <property type="term" value="F:glycosyltransferase activity"/>
    <property type="evidence" value="ECO:0007669"/>
    <property type="project" value="InterPro"/>
</dbReference>
<proteinExistence type="predicted"/>
<sequence>MRILLINSYSMENAYQLWSEGKSGSHHVWGKIELERISDFKMIIFPHEKYKWLNRIGGKVGITHLDQQIRILFSPGSYDVLYAPYNTKNTKLLLFLKFLKIYRKPVVVTIHQPFIGTNSSSYLVRKITKKLLMTYDASIYLSEALLAQAIEKLKIDTDAIANKLYTAQWGPDLNFYANSKFSAGATESYLISAGHTARDYETLIEAFRRLDYKLKIFCTPRSMPKIAELPANVSIHSEFIPYIELMEHYINAEAILIPLKYDRIQEGCQGMTSIQDVVALGKPTIITKNITLNLDAEKEGFGIFVEMGDVDGWVNAVKTLMNDKTKMKQMSENALSVYRKKFNADIFANQLKTVFTQFWKERDK</sequence>
<evidence type="ECO:0000313" key="3">
    <source>
        <dbReference type="EMBL" id="SEJ68939.1"/>
    </source>
</evidence>
<accession>A0A1H7ATN6</accession>
<dbReference type="PANTHER" id="PTHR46401:SF2">
    <property type="entry name" value="GLYCOSYLTRANSFERASE WBBK-RELATED"/>
    <property type="match status" value="1"/>
</dbReference>
<evidence type="ECO:0000259" key="2">
    <source>
        <dbReference type="Pfam" id="PF00534"/>
    </source>
</evidence>
<dbReference type="PANTHER" id="PTHR46401">
    <property type="entry name" value="GLYCOSYLTRANSFERASE WBBK-RELATED"/>
    <property type="match status" value="1"/>
</dbReference>
<dbReference type="STRING" id="1416801.SAMN05192553_108123"/>
<dbReference type="Gene3D" id="3.40.50.2000">
    <property type="entry name" value="Glycogen Phosphorylase B"/>
    <property type="match status" value="2"/>
</dbReference>
<gene>
    <name evidence="3" type="ORF">SAMN05192553_108123</name>
</gene>